<reference evidence="1" key="1">
    <citation type="submission" date="2011-11" db="EMBL/GenBank/DDBJ databases">
        <title>Different expression of three putative early light-induced genes under different stress conditions in the green alga Ulva linza.</title>
        <authorList>
            <person name="Zhang X."/>
            <person name="Ye N."/>
        </authorList>
    </citation>
    <scope>NUCLEOTIDE SEQUENCE</scope>
</reference>
<evidence type="ECO:0000313" key="1">
    <source>
        <dbReference type="EMBL" id="AFD61607.1"/>
    </source>
</evidence>
<dbReference type="EMBL" id="JQ039480">
    <property type="protein sequence ID" value="AFD61607.1"/>
    <property type="molecule type" value="mRNA"/>
</dbReference>
<dbReference type="AlphaFoldDB" id="H9BN85"/>
<organism evidence="1">
    <name type="scientific">Ulva linza</name>
    <dbReference type="NCBI Taxonomy" id="63409"/>
    <lineage>
        <taxon>Eukaryota</taxon>
        <taxon>Viridiplantae</taxon>
        <taxon>Chlorophyta</taxon>
        <taxon>core chlorophytes</taxon>
        <taxon>Ulvophyceae</taxon>
        <taxon>OUU clade</taxon>
        <taxon>Ulvales</taxon>
        <taxon>Ulvaceae</taxon>
        <taxon>Ulva</taxon>
    </lineage>
</organism>
<gene>
    <name evidence="1" type="primary">ElipL1</name>
</gene>
<sequence length="181" mass="19197">MNSSLRQASLRLAGAEPAQALAPSFPCGRRRSTLNSTSCQAYSNQTNGATMTPAAQSKAVAESQRTKPRPQKMTLFKALSFAGPAPELVNIRLAMVGLLLGAVREAQSGETFLAQAQHASVQDVLLVATIVIATMVPVMHSARHEPFGMFTPRAELTNGRAAAIGVVCLLALEYKTGVPFF</sequence>
<proteinExistence type="evidence at transcript level"/>
<name>H9BN85_9CHLO</name>
<dbReference type="SUPFAM" id="SSF103511">
    <property type="entry name" value="Chlorophyll a-b binding protein"/>
    <property type="match status" value="1"/>
</dbReference>
<protein>
    <submittedName>
        <fullName evidence="1">Putative early light-inducible protein 1</fullName>
    </submittedName>
</protein>
<accession>H9BN85</accession>